<dbReference type="PANTHER" id="PTHR43265">
    <property type="entry name" value="ESTERASE ESTD"/>
    <property type="match status" value="1"/>
</dbReference>
<keyword evidence="1" id="KW-0378">Hydrolase</keyword>
<sequence length="603" mass="65329">MTPVQFDGCVGWLHEGTRTHGIVICEPLGHEALWLHKLVRSLAEHLSERGFPVLRFHYPASGDSLGDESDPGRFGQMLGSVRSAVHALRERVALDRLTLIGVRAGAAVALLAADGIPGLTRFVALAPVVRGRGYLRELSVVAQHWLDNAPPTVRGAVRDEKPLNILGHTYPDDLVDALRRIDLLQAARQSGTLPARALLVDAPYGDSAMLSDALQARGVAVSVHACADWAAAMREPHWSRWPAALLDTIAGWFDDDPEPAVNAPARCLDPGVVLTGQGSVERIVRVGPRQLVGVLCEPTEDIMRAAAPTLLITNTAANSRVADGRFAVRLARSLAAQGICSLRIDASGIGDSGTHARDDQSDIPYSDQVITDMVSAAEWLKEAGHHKVVTFGICSGAYTSLHAASSGQLAGAIAINLPVFVWPRGETLANVIKNQTNSMRGYLASLRSIGKWRRLLRSGRDLRPVLRGLTRFVADFMWVPVMRAAERVGWCPGKDTPRGLLRDMSTRGIRTHLIYGTFDPGVDTLVRHFGPASRAFARLPNMSVDLRDAVDHSLYGTAAAQYVIDRCTGLLAGWRAPAELAATEKTKRVMASHSRKRRTESTL</sequence>
<proteinExistence type="predicted"/>
<reference evidence="1 2" key="1">
    <citation type="submission" date="2016-08" db="EMBL/GenBank/DDBJ databases">
        <authorList>
            <person name="Seilhamer J.J."/>
        </authorList>
    </citation>
    <scope>NUCLEOTIDE SEQUENCE [LARGE SCALE GENOMIC DNA]</scope>
    <source>
        <strain evidence="1 2">VC14762</strain>
    </source>
</reference>
<protein>
    <submittedName>
        <fullName evidence="1">Alpha/beta hydrolase</fullName>
    </submittedName>
</protein>
<dbReference type="RefSeq" id="WP_077021043.1">
    <property type="nucleotide sequence ID" value="NZ_CADETK010000003.1"/>
</dbReference>
<organism evidence="1 2">
    <name type="scientific">Burkholderia cenocepacia</name>
    <dbReference type="NCBI Taxonomy" id="95486"/>
    <lineage>
        <taxon>Bacteria</taxon>
        <taxon>Pseudomonadati</taxon>
        <taxon>Pseudomonadota</taxon>
        <taxon>Betaproteobacteria</taxon>
        <taxon>Burkholderiales</taxon>
        <taxon>Burkholderiaceae</taxon>
        <taxon>Burkholderia</taxon>
        <taxon>Burkholderia cepacia complex</taxon>
    </lineage>
</organism>
<dbReference type="OrthoDB" id="5379975at2"/>
<evidence type="ECO:0000313" key="2">
    <source>
        <dbReference type="Proteomes" id="UP000188543"/>
    </source>
</evidence>
<dbReference type="GO" id="GO:0052689">
    <property type="term" value="F:carboxylic ester hydrolase activity"/>
    <property type="evidence" value="ECO:0007669"/>
    <property type="project" value="TreeGrafter"/>
</dbReference>
<dbReference type="PANTHER" id="PTHR43265:SF1">
    <property type="entry name" value="ESTERASE ESTD"/>
    <property type="match status" value="1"/>
</dbReference>
<dbReference type="InterPro" id="IPR053145">
    <property type="entry name" value="AB_hydrolase_Est10"/>
</dbReference>
<dbReference type="InterPro" id="IPR029058">
    <property type="entry name" value="AB_hydrolase_fold"/>
</dbReference>
<dbReference type="SUPFAM" id="SSF53474">
    <property type="entry name" value="alpha/beta-Hydrolases"/>
    <property type="match status" value="2"/>
</dbReference>
<dbReference type="Gene3D" id="3.40.50.1820">
    <property type="entry name" value="alpha/beta hydrolase"/>
    <property type="match status" value="2"/>
</dbReference>
<dbReference type="EMBL" id="MUTJ01000057">
    <property type="protein sequence ID" value="ONU83863.1"/>
    <property type="molecule type" value="Genomic_DNA"/>
</dbReference>
<comment type="caution">
    <text evidence="1">The sequence shown here is derived from an EMBL/GenBank/DDBJ whole genome shotgun (WGS) entry which is preliminary data.</text>
</comment>
<gene>
    <name evidence="1" type="ORF">A8E72_18805</name>
</gene>
<dbReference type="Proteomes" id="UP000188543">
    <property type="component" value="Unassembled WGS sequence"/>
</dbReference>
<evidence type="ECO:0000313" key="1">
    <source>
        <dbReference type="EMBL" id="ONU83863.1"/>
    </source>
</evidence>
<name>A0A1V2W1N2_9BURK</name>
<dbReference type="AlphaFoldDB" id="A0A1V2W1N2"/>
<accession>A0A1V2W1N2</accession>